<sequence length="272" mass="31474">MTPWSTRRRLWLGLGLILLSNALALAGVYYNRSGEPESRLTLSERELQWPYGDWFQREDNSGLRLQLRWRRADAYGSLDWLSADKLQALGFQLPDFSRGDWQRRLNRQLARPVVLVLELAGPAYQRQVQQARQALAEAEERVRSRPDDQELQRQRDGRREQLSQEEQRDSRLFLIDAGLDAQALRQTYPDRQRYLLLGGRLKPHAGSGKAQPGGFSAAIYPDQLRISVPHGLREVFSDWPQGGAYRAELPPLQVQLAFGRRYEPWILEASRR</sequence>
<protein>
    <submittedName>
        <fullName evidence="2">DUF4824 family protein</fullName>
    </submittedName>
</protein>
<evidence type="ECO:0000256" key="1">
    <source>
        <dbReference type="SAM" id="MobiDB-lite"/>
    </source>
</evidence>
<feature type="region of interest" description="Disordered" evidence="1">
    <location>
        <begin position="138"/>
        <end position="165"/>
    </location>
</feature>
<dbReference type="Proteomes" id="UP001212042">
    <property type="component" value="Unassembled WGS sequence"/>
</dbReference>
<organism evidence="2 3">
    <name type="scientific">Pseudomonas aestuarii</name>
    <dbReference type="NCBI Taxonomy" id="3018340"/>
    <lineage>
        <taxon>Bacteria</taxon>
        <taxon>Pseudomonadati</taxon>
        <taxon>Pseudomonadota</taxon>
        <taxon>Gammaproteobacteria</taxon>
        <taxon>Pseudomonadales</taxon>
        <taxon>Pseudomonadaceae</taxon>
        <taxon>Pseudomonas</taxon>
    </lineage>
</organism>
<keyword evidence="3" id="KW-1185">Reference proteome</keyword>
<comment type="caution">
    <text evidence="2">The sequence shown here is derived from an EMBL/GenBank/DDBJ whole genome shotgun (WGS) entry which is preliminary data.</text>
</comment>
<dbReference type="RefSeq" id="WP_271348486.1">
    <property type="nucleotide sequence ID" value="NZ_JAQJZJ010000006.1"/>
</dbReference>
<accession>A0ABT4XHI3</accession>
<dbReference type="InterPro" id="IPR032249">
    <property type="entry name" value="DUF4824"/>
</dbReference>
<gene>
    <name evidence="2" type="ORF">PH586_14580</name>
</gene>
<dbReference type="EMBL" id="JAQJZJ010000006">
    <property type="protein sequence ID" value="MDA7087613.1"/>
    <property type="molecule type" value="Genomic_DNA"/>
</dbReference>
<name>A0ABT4XHI3_9PSED</name>
<evidence type="ECO:0000313" key="2">
    <source>
        <dbReference type="EMBL" id="MDA7087613.1"/>
    </source>
</evidence>
<reference evidence="2 3" key="1">
    <citation type="submission" date="2023-01" db="EMBL/GenBank/DDBJ databases">
        <title>Pseudomonas SA3-5T sp. nov., isolated from tidal flat sediment.</title>
        <authorList>
            <person name="Kim H.S."/>
            <person name="Kim J.-S."/>
            <person name="Suh M.K."/>
            <person name="Eom M.K."/>
            <person name="Lee J.-S."/>
        </authorList>
    </citation>
    <scope>NUCLEOTIDE SEQUENCE [LARGE SCALE GENOMIC DNA]</scope>
    <source>
        <strain evidence="2 3">SA3-5</strain>
    </source>
</reference>
<dbReference type="Pfam" id="PF16106">
    <property type="entry name" value="DUF4824"/>
    <property type="match status" value="1"/>
</dbReference>
<evidence type="ECO:0000313" key="3">
    <source>
        <dbReference type="Proteomes" id="UP001212042"/>
    </source>
</evidence>
<proteinExistence type="predicted"/>